<dbReference type="Proteomes" id="UP000782519">
    <property type="component" value="Unassembled WGS sequence"/>
</dbReference>
<name>A0A933VWY0_RHOPL</name>
<evidence type="ECO:0000313" key="3">
    <source>
        <dbReference type="Proteomes" id="UP000782519"/>
    </source>
</evidence>
<dbReference type="Pfam" id="PF05610">
    <property type="entry name" value="DUF779"/>
    <property type="match status" value="1"/>
</dbReference>
<protein>
    <submittedName>
        <fullName evidence="2">DUF779 domain-containing protein</fullName>
    </submittedName>
</protein>
<evidence type="ECO:0000256" key="1">
    <source>
        <dbReference type="SAM" id="MobiDB-lite"/>
    </source>
</evidence>
<sequence>MMFHQSVGCCDRSAPMCYPAGDFRLGPAVVQPRQFVVAEHTASSQKTDALRRLGGEPRATTRSSMINCVCFQYSNCDGRQPPKKMFDDFSPPPREAD</sequence>
<dbReference type="InterPro" id="IPR008497">
    <property type="entry name" value="DUF779"/>
</dbReference>
<comment type="caution">
    <text evidence="2">The sequence shown here is derived from an EMBL/GenBank/DDBJ whole genome shotgun (WGS) entry which is preliminary data.</text>
</comment>
<dbReference type="AlphaFoldDB" id="A0A933VWY0"/>
<dbReference type="EMBL" id="JACRJB010000068">
    <property type="protein sequence ID" value="MBI5132634.1"/>
    <property type="molecule type" value="Genomic_DNA"/>
</dbReference>
<feature type="region of interest" description="Disordered" evidence="1">
    <location>
        <begin position="78"/>
        <end position="97"/>
    </location>
</feature>
<reference evidence="2" key="1">
    <citation type="submission" date="2020-07" db="EMBL/GenBank/DDBJ databases">
        <title>Huge and variable diversity of episymbiotic CPR bacteria and DPANN archaea in groundwater ecosystems.</title>
        <authorList>
            <person name="He C.Y."/>
            <person name="Keren R."/>
            <person name="Whittaker M."/>
            <person name="Farag I.F."/>
            <person name="Doudna J."/>
            <person name="Cate J.H.D."/>
            <person name="Banfield J.F."/>
        </authorList>
    </citation>
    <scope>NUCLEOTIDE SEQUENCE</scope>
    <source>
        <strain evidence="2">NC_groundwater_1818_Pr3_B-0.1um_66_35</strain>
    </source>
</reference>
<organism evidence="2 3">
    <name type="scientific">Rhodopseudomonas palustris</name>
    <dbReference type="NCBI Taxonomy" id="1076"/>
    <lineage>
        <taxon>Bacteria</taxon>
        <taxon>Pseudomonadati</taxon>
        <taxon>Pseudomonadota</taxon>
        <taxon>Alphaproteobacteria</taxon>
        <taxon>Hyphomicrobiales</taxon>
        <taxon>Nitrobacteraceae</taxon>
        <taxon>Rhodopseudomonas</taxon>
    </lineage>
</organism>
<gene>
    <name evidence="2" type="ORF">HZA66_24615</name>
</gene>
<proteinExistence type="predicted"/>
<evidence type="ECO:0000313" key="2">
    <source>
        <dbReference type="EMBL" id="MBI5132634.1"/>
    </source>
</evidence>
<accession>A0A933VWY0</accession>